<dbReference type="Proteomes" id="UP000019140">
    <property type="component" value="Unassembled WGS sequence"/>
</dbReference>
<organism evidence="2 3">
    <name type="scientific">Candidatus Entotheonella gemina</name>
    <dbReference type="NCBI Taxonomy" id="1429439"/>
    <lineage>
        <taxon>Bacteria</taxon>
        <taxon>Pseudomonadati</taxon>
        <taxon>Nitrospinota/Tectimicrobiota group</taxon>
        <taxon>Candidatus Tectimicrobiota</taxon>
        <taxon>Candidatus Entotheonellia</taxon>
        <taxon>Candidatus Entotheonellales</taxon>
        <taxon>Candidatus Entotheonellaceae</taxon>
        <taxon>Candidatus Entotheonella</taxon>
    </lineage>
</organism>
<proteinExistence type="predicted"/>
<dbReference type="SUPFAM" id="SSF53474">
    <property type="entry name" value="alpha/beta-Hydrolases"/>
    <property type="match status" value="1"/>
</dbReference>
<evidence type="ECO:0000259" key="1">
    <source>
        <dbReference type="Pfam" id="PF12146"/>
    </source>
</evidence>
<keyword evidence="3" id="KW-1185">Reference proteome</keyword>
<dbReference type="Pfam" id="PF12146">
    <property type="entry name" value="Hydrolase_4"/>
    <property type="match status" value="1"/>
</dbReference>
<feature type="domain" description="Serine aminopeptidase S33" evidence="1">
    <location>
        <begin position="49"/>
        <end position="153"/>
    </location>
</feature>
<dbReference type="EMBL" id="AZHX01000864">
    <property type="protein sequence ID" value="ETX05790.1"/>
    <property type="molecule type" value="Genomic_DNA"/>
</dbReference>
<dbReference type="HOGENOM" id="CLU_029375_2_1_7"/>
<dbReference type="PANTHER" id="PTHR12277">
    <property type="entry name" value="ALPHA/BETA HYDROLASE DOMAIN-CONTAINING PROTEIN"/>
    <property type="match status" value="1"/>
</dbReference>
<sequence>MLFFFQRRLLYYPSLSPPTAADLQVLGLKYWPAPGTDYRGFINSSVKSPAKGTVMVFHGNAGAASDRLYFTRALAPLGYRVLLMEYPGYGGRAGELSEASFIADAKQSISLAHRSFGGPLWLWGESLGAGVVASLASDSTLPIAGVALITPWDSLTRLAQRLYGFLPVRWLVRDRYDSIRNLQVYGKPVAVLVAERDEVIPKDHGLRLYESIKSPKKLWVFEHGGHNNWPRLPQEQWWQEVTDFLQNH</sequence>
<dbReference type="InterPro" id="IPR022742">
    <property type="entry name" value="Hydrolase_4"/>
</dbReference>
<evidence type="ECO:0000313" key="3">
    <source>
        <dbReference type="Proteomes" id="UP000019140"/>
    </source>
</evidence>
<dbReference type="Gene3D" id="3.40.50.1820">
    <property type="entry name" value="alpha/beta hydrolase"/>
    <property type="match status" value="1"/>
</dbReference>
<dbReference type="InterPro" id="IPR029058">
    <property type="entry name" value="AB_hydrolase_fold"/>
</dbReference>
<name>W4M6H8_9BACT</name>
<accession>W4M6H8</accession>
<evidence type="ECO:0000313" key="2">
    <source>
        <dbReference type="EMBL" id="ETX05790.1"/>
    </source>
</evidence>
<comment type="caution">
    <text evidence="2">The sequence shown here is derived from an EMBL/GenBank/DDBJ whole genome shotgun (WGS) entry which is preliminary data.</text>
</comment>
<dbReference type="AlphaFoldDB" id="W4M6H8"/>
<gene>
    <name evidence="2" type="ORF">ETSY2_20885</name>
</gene>
<protein>
    <recommendedName>
        <fullName evidence="1">Serine aminopeptidase S33 domain-containing protein</fullName>
    </recommendedName>
</protein>
<reference evidence="2 3" key="1">
    <citation type="journal article" date="2014" name="Nature">
        <title>An environmental bacterial taxon with a large and distinct metabolic repertoire.</title>
        <authorList>
            <person name="Wilson M.C."/>
            <person name="Mori T."/>
            <person name="Ruckert C."/>
            <person name="Uria A.R."/>
            <person name="Helf M.J."/>
            <person name="Takada K."/>
            <person name="Gernert C."/>
            <person name="Steffens U.A."/>
            <person name="Heycke N."/>
            <person name="Schmitt S."/>
            <person name="Rinke C."/>
            <person name="Helfrich E.J."/>
            <person name="Brachmann A.O."/>
            <person name="Gurgui C."/>
            <person name="Wakimoto T."/>
            <person name="Kracht M."/>
            <person name="Crusemann M."/>
            <person name="Hentschel U."/>
            <person name="Abe I."/>
            <person name="Matsunaga S."/>
            <person name="Kalinowski J."/>
            <person name="Takeyama H."/>
            <person name="Piel J."/>
        </authorList>
    </citation>
    <scope>NUCLEOTIDE SEQUENCE [LARGE SCALE GENOMIC DNA]</scope>
    <source>
        <strain evidence="3">TSY2</strain>
    </source>
</reference>